<evidence type="ECO:0000259" key="1">
    <source>
        <dbReference type="PROSITE" id="PS50969"/>
    </source>
</evidence>
<dbReference type="InterPro" id="IPR036412">
    <property type="entry name" value="HAD-like_sf"/>
</dbReference>
<proteinExistence type="predicted"/>
<dbReference type="SMART" id="SM00577">
    <property type="entry name" value="CPDc"/>
    <property type="match status" value="1"/>
</dbReference>
<dbReference type="SUPFAM" id="SSF56784">
    <property type="entry name" value="HAD-like"/>
    <property type="match status" value="1"/>
</dbReference>
<evidence type="ECO:0000313" key="2">
    <source>
        <dbReference type="EMBL" id="KAJ6233428.1"/>
    </source>
</evidence>
<evidence type="ECO:0000313" key="3">
    <source>
        <dbReference type="Proteomes" id="UP001150062"/>
    </source>
</evidence>
<accession>A0ABQ8XLE8</accession>
<keyword evidence="3" id="KW-1185">Reference proteome</keyword>
<organism evidence="2 3">
    <name type="scientific">Anaeramoeba flamelloides</name>
    <dbReference type="NCBI Taxonomy" id="1746091"/>
    <lineage>
        <taxon>Eukaryota</taxon>
        <taxon>Metamonada</taxon>
        <taxon>Anaeramoebidae</taxon>
        <taxon>Anaeramoeba</taxon>
    </lineage>
</organism>
<dbReference type="Gene3D" id="3.40.50.1000">
    <property type="entry name" value="HAD superfamily/HAD-like"/>
    <property type="match status" value="1"/>
</dbReference>
<dbReference type="NCBIfam" id="TIGR02251">
    <property type="entry name" value="HIF-SF_euk"/>
    <property type="match status" value="1"/>
</dbReference>
<gene>
    <name evidence="2" type="ORF">M0813_29732</name>
</gene>
<dbReference type="InterPro" id="IPR050365">
    <property type="entry name" value="TIM50"/>
</dbReference>
<dbReference type="InterPro" id="IPR004274">
    <property type="entry name" value="FCP1_dom"/>
</dbReference>
<sequence length="511" mass="60256">MLSVLHRQLLYGLEIFDLTENDFKEIDIWINKKVTKFLLKINTHSPRLIYKTEAKIDSVRITIYKRKYKLIQKLNFLGFEKLIKLLPFREKEVENINWKSKTLNDLELELDNYRINQLKNSPSWKVRKYLKIVTIQGNINKQQQYLKWKGSTPILKLRTFTNYLNGYSYSMNEDKSKFCKLCKKINNLDIIEDLDRLLWNCPAYENNHLTKVMIENVVNLSNLHEQPLPKHRRLLRKQKIPYAYPNKLKYQNKKTQNKPNNLGLTQLVSFIKKMQHPAHNGQYPTANSLPKQTIEKNGKPTLVLDLDKTLISSSIKPVDEYDFSFVFAPTEKRQVRVYVQKRPYLDLFLQKCSEIFEIVVFTASMKSYAEPILDQLDPEHKFIQHRLYRNSCLVLFGTFIKDLSKINRKISTIAIVDDMPISYCLHPQNGIHIKPFVGFDKADTELIRVFTVLSLISKEQNLVLSLSKIPECCKNFQKKNFEKELLPNSDQRPKKRSNSFPFITANKNILY</sequence>
<dbReference type="Proteomes" id="UP001150062">
    <property type="component" value="Unassembled WGS sequence"/>
</dbReference>
<feature type="domain" description="FCP1 homology" evidence="1">
    <location>
        <begin position="295"/>
        <end position="456"/>
    </location>
</feature>
<comment type="caution">
    <text evidence="2">The sequence shown here is derived from an EMBL/GenBank/DDBJ whole genome shotgun (WGS) entry which is preliminary data.</text>
</comment>
<name>A0ABQ8XLE8_9EUKA</name>
<dbReference type="CDD" id="cd07521">
    <property type="entry name" value="HAD_FCP1-like"/>
    <property type="match status" value="1"/>
</dbReference>
<dbReference type="InterPro" id="IPR011948">
    <property type="entry name" value="Dullard_phosphatase"/>
</dbReference>
<dbReference type="InterPro" id="IPR023214">
    <property type="entry name" value="HAD_sf"/>
</dbReference>
<protein>
    <submittedName>
        <fullName evidence="2">Nli interacting factor-like phosphatase family protein</fullName>
    </submittedName>
</protein>
<dbReference type="PROSITE" id="PS50969">
    <property type="entry name" value="FCP1"/>
    <property type="match status" value="1"/>
</dbReference>
<dbReference type="Pfam" id="PF03031">
    <property type="entry name" value="NIF"/>
    <property type="match status" value="1"/>
</dbReference>
<dbReference type="EMBL" id="JAOAOG010000276">
    <property type="protein sequence ID" value="KAJ6233428.1"/>
    <property type="molecule type" value="Genomic_DNA"/>
</dbReference>
<dbReference type="PANTHER" id="PTHR12210">
    <property type="entry name" value="DULLARD PROTEIN PHOSPHATASE"/>
    <property type="match status" value="1"/>
</dbReference>
<reference evidence="2" key="1">
    <citation type="submission" date="2022-08" db="EMBL/GenBank/DDBJ databases">
        <title>Novel sulfate-reducing endosymbionts in the free-living metamonad Anaeramoeba.</title>
        <authorList>
            <person name="Jerlstrom-Hultqvist J."/>
            <person name="Cepicka I."/>
            <person name="Gallot-Lavallee L."/>
            <person name="Salas-Leiva D."/>
            <person name="Curtis B.A."/>
            <person name="Zahonova K."/>
            <person name="Pipaliya S."/>
            <person name="Dacks J."/>
            <person name="Roger A.J."/>
        </authorList>
    </citation>
    <scope>NUCLEOTIDE SEQUENCE</scope>
    <source>
        <strain evidence="2">Schooner1</strain>
    </source>
</reference>